<organism evidence="1 2">
    <name type="scientific">Clydaea vesicula</name>
    <dbReference type="NCBI Taxonomy" id="447962"/>
    <lineage>
        <taxon>Eukaryota</taxon>
        <taxon>Fungi</taxon>
        <taxon>Fungi incertae sedis</taxon>
        <taxon>Chytridiomycota</taxon>
        <taxon>Chytridiomycota incertae sedis</taxon>
        <taxon>Chytridiomycetes</taxon>
        <taxon>Lobulomycetales</taxon>
        <taxon>Lobulomycetaceae</taxon>
        <taxon>Clydaea</taxon>
    </lineage>
</organism>
<dbReference type="EMBL" id="JADGJW010000175">
    <property type="protein sequence ID" value="KAJ3222444.1"/>
    <property type="molecule type" value="Genomic_DNA"/>
</dbReference>
<evidence type="ECO:0000313" key="2">
    <source>
        <dbReference type="Proteomes" id="UP001211065"/>
    </source>
</evidence>
<gene>
    <name evidence="1" type="ORF">HK099_002298</name>
</gene>
<accession>A0AAD5U737</accession>
<sequence>MESKCDFDFTQFNADFFNNSEFENYFENTFSFNDNETLTYNNLLTAEFENSLVDNLNLLNEDSSRFSLISPCQSSESPSSIDKTYPVDLANSLETSCEPQINSAADVNKLNLKRSVHSCDAEDALNLNDNSNLQLVFKSPSIIPFCDNTTINTAHHKKKIKLSQIQKKKNLYDILSLYRFNGRYLSQTINQQLNDYVHAISLNLPMFYQEQDVYNLENSFSLMEIDHTQSSYNHGTECYSLLRGCRFLFFSIGKPMDSYLVKRILHYSEGGGYVPNNVHNQILEEIFAAIQKSSINIDELVTLRGLFVGSVVNHLVHKFYLIYQNNLFQLREELLQLAKANIKTVEQFYNTNFNVGITNCEGAKDNFELETEKGFNSKRIFPWPKIRNVNETTFFMGPSTSTNYVRTLLFGYLKQVIKTFLKFFTDDHLDLIEYSPLSSNFISPQDCSKSMIGLRIIVPENNNNKYITIYRKQHYLSSATFYGENLDRLVQNEVWGSEENYDLIRLLCCGGAICGTHKNSLGRTVVRGTIMTCDFVDERKCILWAKIGIDEKWVFAPLPDDNNLVSLLT</sequence>
<dbReference type="AlphaFoldDB" id="A0AAD5U737"/>
<comment type="caution">
    <text evidence="1">The sequence shown here is derived from an EMBL/GenBank/DDBJ whole genome shotgun (WGS) entry which is preliminary data.</text>
</comment>
<protein>
    <submittedName>
        <fullName evidence="1">Uncharacterized protein</fullName>
    </submittedName>
</protein>
<name>A0AAD5U737_9FUNG</name>
<proteinExistence type="predicted"/>
<keyword evidence="2" id="KW-1185">Reference proteome</keyword>
<evidence type="ECO:0000313" key="1">
    <source>
        <dbReference type="EMBL" id="KAJ3222444.1"/>
    </source>
</evidence>
<reference evidence="1" key="1">
    <citation type="submission" date="2020-05" db="EMBL/GenBank/DDBJ databases">
        <title>Phylogenomic resolution of chytrid fungi.</title>
        <authorList>
            <person name="Stajich J.E."/>
            <person name="Amses K."/>
            <person name="Simmons R."/>
            <person name="Seto K."/>
            <person name="Myers J."/>
            <person name="Bonds A."/>
            <person name="Quandt C.A."/>
            <person name="Barry K."/>
            <person name="Liu P."/>
            <person name="Grigoriev I."/>
            <person name="Longcore J.E."/>
            <person name="James T.Y."/>
        </authorList>
    </citation>
    <scope>NUCLEOTIDE SEQUENCE</scope>
    <source>
        <strain evidence="1">JEL0476</strain>
    </source>
</reference>
<dbReference type="Proteomes" id="UP001211065">
    <property type="component" value="Unassembled WGS sequence"/>
</dbReference>